<proteinExistence type="predicted"/>
<keyword evidence="1" id="KW-0732">Signal</keyword>
<name>A0ABY9RG92_9BURK</name>
<dbReference type="RefSeq" id="WP_309481145.1">
    <property type="nucleotide sequence ID" value="NZ_CP133720.1"/>
</dbReference>
<accession>A0ABY9RG92</accession>
<reference evidence="2" key="1">
    <citation type="submission" date="2023-09" db="EMBL/GenBank/DDBJ databases">
        <title>Undibacterium sp. 20NA77.5 isolated from freshwater.</title>
        <authorList>
            <person name="Le V."/>
            <person name="Ko S.-R."/>
            <person name="Ahn C.-Y."/>
            <person name="Oh H.-M."/>
        </authorList>
    </citation>
    <scope>NUCLEOTIDE SEQUENCE</scope>
    <source>
        <strain evidence="2">20NA77.5</strain>
    </source>
</reference>
<sequence>MKRLSLLLLSPLMMQAAWAQDFVSEALLPKALLTHIDAGTKVRDFKTVDLNGDNLDDYLLVLERADGTRTLKIITKQTNGQLLLAKSNDAVVYCRDCGGAIGDPFDSISTKSKSFTVRHFGGSGYRWSVATTFNYSRRDQTWQLVRVEESEFHVQHPDQMERQIYTPPKHFGKIDFADFDPNDFKGRGEK</sequence>
<evidence type="ECO:0000313" key="3">
    <source>
        <dbReference type="Proteomes" id="UP001181355"/>
    </source>
</evidence>
<organism evidence="2 3">
    <name type="scientific">Undibacterium cyanobacteriorum</name>
    <dbReference type="NCBI Taxonomy" id="3073561"/>
    <lineage>
        <taxon>Bacteria</taxon>
        <taxon>Pseudomonadati</taxon>
        <taxon>Pseudomonadota</taxon>
        <taxon>Betaproteobacteria</taxon>
        <taxon>Burkholderiales</taxon>
        <taxon>Oxalobacteraceae</taxon>
        <taxon>Undibacterium</taxon>
    </lineage>
</organism>
<dbReference type="Proteomes" id="UP001181355">
    <property type="component" value="Chromosome"/>
</dbReference>
<feature type="signal peptide" evidence="1">
    <location>
        <begin position="1"/>
        <end position="19"/>
    </location>
</feature>
<dbReference type="EMBL" id="CP133720">
    <property type="protein sequence ID" value="WMW79650.1"/>
    <property type="molecule type" value="Genomic_DNA"/>
</dbReference>
<gene>
    <name evidence="2" type="ORF">RF679_13445</name>
</gene>
<evidence type="ECO:0000256" key="1">
    <source>
        <dbReference type="SAM" id="SignalP"/>
    </source>
</evidence>
<keyword evidence="3" id="KW-1185">Reference proteome</keyword>
<evidence type="ECO:0000313" key="2">
    <source>
        <dbReference type="EMBL" id="WMW79650.1"/>
    </source>
</evidence>
<feature type="chain" id="PRO_5046448612" evidence="1">
    <location>
        <begin position="20"/>
        <end position="190"/>
    </location>
</feature>
<protein>
    <submittedName>
        <fullName evidence="2">Uncharacterized protein</fullName>
    </submittedName>
</protein>